<evidence type="ECO:0000256" key="1">
    <source>
        <dbReference type="SAM" id="Phobius"/>
    </source>
</evidence>
<organism evidence="2 3">
    <name type="scientific">Spirosoma telluris</name>
    <dbReference type="NCBI Taxonomy" id="2183553"/>
    <lineage>
        <taxon>Bacteria</taxon>
        <taxon>Pseudomonadati</taxon>
        <taxon>Bacteroidota</taxon>
        <taxon>Cytophagia</taxon>
        <taxon>Cytophagales</taxon>
        <taxon>Cytophagaceae</taxon>
        <taxon>Spirosoma</taxon>
    </lineage>
</organism>
<dbReference type="EMBL" id="QLII01000002">
    <property type="protein sequence ID" value="RAI73101.1"/>
    <property type="molecule type" value="Genomic_DNA"/>
</dbReference>
<name>A0A327NCW4_9BACT</name>
<comment type="caution">
    <text evidence="2">The sequence shown here is derived from an EMBL/GenBank/DDBJ whole genome shotgun (WGS) entry which is preliminary data.</text>
</comment>
<dbReference type="Proteomes" id="UP000249016">
    <property type="component" value="Unassembled WGS sequence"/>
</dbReference>
<protein>
    <submittedName>
        <fullName evidence="2">Uncharacterized protein</fullName>
    </submittedName>
</protein>
<keyword evidence="1" id="KW-1133">Transmembrane helix</keyword>
<evidence type="ECO:0000313" key="2">
    <source>
        <dbReference type="EMBL" id="RAI73101.1"/>
    </source>
</evidence>
<proteinExistence type="predicted"/>
<keyword evidence="1" id="KW-0472">Membrane</keyword>
<keyword evidence="1" id="KW-0812">Transmembrane</keyword>
<reference evidence="2 3" key="1">
    <citation type="submission" date="2018-06" db="EMBL/GenBank/DDBJ databases">
        <title>Spirosoma sp. HMF3257 Genome sequencing and assembly.</title>
        <authorList>
            <person name="Kang H."/>
            <person name="Cha I."/>
            <person name="Kim H."/>
            <person name="Kang J."/>
            <person name="Joh K."/>
        </authorList>
    </citation>
    <scope>NUCLEOTIDE SEQUENCE [LARGE SCALE GENOMIC DNA]</scope>
    <source>
        <strain evidence="2 3">HMF3257</strain>
    </source>
</reference>
<gene>
    <name evidence="2" type="ORF">HMF3257_37530</name>
</gene>
<dbReference type="AlphaFoldDB" id="A0A327NCW4"/>
<keyword evidence="3" id="KW-1185">Reference proteome</keyword>
<accession>A0A327NCW4</accession>
<sequence length="93" mass="10818">MQIHSFDELKGQMPTYRWLPVIYLLFFGGVLLICLWAEVNRRHQLPTVQPTCFGVGHNPPSRSVLIRTWFGAIKKPVFRLRDHIPAEKLTLYG</sequence>
<evidence type="ECO:0000313" key="3">
    <source>
        <dbReference type="Proteomes" id="UP000249016"/>
    </source>
</evidence>
<feature type="transmembrane region" description="Helical" evidence="1">
    <location>
        <begin position="18"/>
        <end position="37"/>
    </location>
</feature>
<dbReference type="RefSeq" id="WP_111350849.1">
    <property type="nucleotide sequence ID" value="NZ_QLII01000002.1"/>
</dbReference>